<name>A0A6B9ZMT0_9BACT</name>
<evidence type="ECO:0000313" key="6">
    <source>
        <dbReference type="Proteomes" id="UP000476411"/>
    </source>
</evidence>
<proteinExistence type="predicted"/>
<dbReference type="Proteomes" id="UP000476411">
    <property type="component" value="Chromosome"/>
</dbReference>
<dbReference type="InterPro" id="IPR036390">
    <property type="entry name" value="WH_DNA-bd_sf"/>
</dbReference>
<dbReference type="Pfam" id="PF01638">
    <property type="entry name" value="HxlR"/>
    <property type="match status" value="1"/>
</dbReference>
<dbReference type="SUPFAM" id="SSF46785">
    <property type="entry name" value="Winged helix' DNA-binding domain"/>
    <property type="match status" value="1"/>
</dbReference>
<dbReference type="PANTHER" id="PTHR33204">
    <property type="entry name" value="TRANSCRIPTIONAL REGULATOR, MARR FAMILY"/>
    <property type="match status" value="1"/>
</dbReference>
<evidence type="ECO:0000256" key="3">
    <source>
        <dbReference type="ARBA" id="ARBA00023163"/>
    </source>
</evidence>
<keyword evidence="1" id="KW-0805">Transcription regulation</keyword>
<dbReference type="PROSITE" id="PS51118">
    <property type="entry name" value="HTH_HXLR"/>
    <property type="match status" value="1"/>
</dbReference>
<accession>A0A6B9ZMT0</accession>
<reference evidence="5 6" key="1">
    <citation type="submission" date="2020-01" db="EMBL/GenBank/DDBJ databases">
        <title>Complete genome sequence of Chitinophaga sp. H33E-04 isolated from quinoa roots.</title>
        <authorList>
            <person name="Weon H.-Y."/>
            <person name="Lee S.A."/>
        </authorList>
    </citation>
    <scope>NUCLEOTIDE SEQUENCE [LARGE SCALE GENOMIC DNA]</scope>
    <source>
        <strain evidence="5 6">H33E-04</strain>
    </source>
</reference>
<sequence>MSKIKSSSTHQENKQLLEAECPEIYAANQISGQWTVAICCCLAIGTRRFGELKKELPTITERILTLELKKLEQRQLIVRTVYAEVPVRVEYELTEIGRELVPIMEQLQHWGIRHKAWVSREQTV</sequence>
<organism evidence="5 6">
    <name type="scientific">Chitinophaga agri</name>
    <dbReference type="NCBI Taxonomy" id="2703787"/>
    <lineage>
        <taxon>Bacteria</taxon>
        <taxon>Pseudomonadati</taxon>
        <taxon>Bacteroidota</taxon>
        <taxon>Chitinophagia</taxon>
        <taxon>Chitinophagales</taxon>
        <taxon>Chitinophagaceae</taxon>
        <taxon>Chitinophaga</taxon>
    </lineage>
</organism>
<evidence type="ECO:0000256" key="2">
    <source>
        <dbReference type="ARBA" id="ARBA00023125"/>
    </source>
</evidence>
<dbReference type="KEGG" id="chih:GWR21_29440"/>
<dbReference type="AlphaFoldDB" id="A0A6B9ZMT0"/>
<dbReference type="EMBL" id="CP048113">
    <property type="protein sequence ID" value="QHS63558.1"/>
    <property type="molecule type" value="Genomic_DNA"/>
</dbReference>
<dbReference type="GO" id="GO:0003677">
    <property type="term" value="F:DNA binding"/>
    <property type="evidence" value="ECO:0007669"/>
    <property type="project" value="UniProtKB-KW"/>
</dbReference>
<feature type="domain" description="HTH hxlR-type" evidence="4">
    <location>
        <begin position="21"/>
        <end position="119"/>
    </location>
</feature>
<protein>
    <submittedName>
        <fullName evidence="5">Helix-turn-helix transcriptional regulator</fullName>
    </submittedName>
</protein>
<evidence type="ECO:0000313" key="5">
    <source>
        <dbReference type="EMBL" id="QHS63558.1"/>
    </source>
</evidence>
<gene>
    <name evidence="5" type="ORF">GWR21_29440</name>
</gene>
<dbReference type="RefSeq" id="WP_162335274.1">
    <property type="nucleotide sequence ID" value="NZ_CP048113.1"/>
</dbReference>
<keyword evidence="2" id="KW-0238">DNA-binding</keyword>
<keyword evidence="6" id="KW-1185">Reference proteome</keyword>
<evidence type="ECO:0000256" key="1">
    <source>
        <dbReference type="ARBA" id="ARBA00023015"/>
    </source>
</evidence>
<keyword evidence="3" id="KW-0804">Transcription</keyword>
<evidence type="ECO:0000259" key="4">
    <source>
        <dbReference type="PROSITE" id="PS51118"/>
    </source>
</evidence>
<dbReference type="InterPro" id="IPR036388">
    <property type="entry name" value="WH-like_DNA-bd_sf"/>
</dbReference>
<dbReference type="Gene3D" id="1.10.10.10">
    <property type="entry name" value="Winged helix-like DNA-binding domain superfamily/Winged helix DNA-binding domain"/>
    <property type="match status" value="1"/>
</dbReference>
<dbReference type="InterPro" id="IPR002577">
    <property type="entry name" value="HTH_HxlR"/>
</dbReference>